<name>A0A5C6BFB1_9PLAN</name>
<protein>
    <submittedName>
        <fullName evidence="2">Uncharacterized protein</fullName>
    </submittedName>
</protein>
<evidence type="ECO:0000256" key="1">
    <source>
        <dbReference type="SAM" id="Phobius"/>
    </source>
</evidence>
<reference evidence="2 3" key="1">
    <citation type="submission" date="2019-02" db="EMBL/GenBank/DDBJ databases">
        <title>Deep-cultivation of Planctomycetes and their phenomic and genomic characterization uncovers novel biology.</title>
        <authorList>
            <person name="Wiegand S."/>
            <person name="Jogler M."/>
            <person name="Boedeker C."/>
            <person name="Pinto D."/>
            <person name="Vollmers J."/>
            <person name="Rivas-Marin E."/>
            <person name="Kohn T."/>
            <person name="Peeters S.H."/>
            <person name="Heuer A."/>
            <person name="Rast P."/>
            <person name="Oberbeckmann S."/>
            <person name="Bunk B."/>
            <person name="Jeske O."/>
            <person name="Meyerdierks A."/>
            <person name="Storesund J.E."/>
            <person name="Kallscheuer N."/>
            <person name="Luecker S."/>
            <person name="Lage O.M."/>
            <person name="Pohl T."/>
            <person name="Merkel B.J."/>
            <person name="Hornburger P."/>
            <person name="Mueller R.-W."/>
            <person name="Bruemmer F."/>
            <person name="Labrenz M."/>
            <person name="Spormann A.M."/>
            <person name="Op Den Camp H."/>
            <person name="Overmann J."/>
            <person name="Amann R."/>
            <person name="Jetten M.S.M."/>
            <person name="Mascher T."/>
            <person name="Medema M.H."/>
            <person name="Devos D.P."/>
            <person name="Kaster A.-K."/>
            <person name="Ovreas L."/>
            <person name="Rohde M."/>
            <person name="Galperin M.Y."/>
            <person name="Jogler C."/>
        </authorList>
    </citation>
    <scope>NUCLEOTIDE SEQUENCE [LARGE SCALE GENOMIC DNA]</scope>
    <source>
        <strain evidence="2 3">CA54</strain>
    </source>
</reference>
<gene>
    <name evidence="2" type="ORF">CA54_44040</name>
</gene>
<evidence type="ECO:0000313" key="3">
    <source>
        <dbReference type="Proteomes" id="UP000320735"/>
    </source>
</evidence>
<dbReference type="EMBL" id="SJPP01000002">
    <property type="protein sequence ID" value="TWU09164.1"/>
    <property type="molecule type" value="Genomic_DNA"/>
</dbReference>
<comment type="caution">
    <text evidence="2">The sequence shown here is derived from an EMBL/GenBank/DDBJ whole genome shotgun (WGS) entry which is preliminary data.</text>
</comment>
<keyword evidence="1" id="KW-0472">Membrane</keyword>
<dbReference type="AlphaFoldDB" id="A0A5C6BFB1"/>
<keyword evidence="1" id="KW-1133">Transmembrane helix</keyword>
<evidence type="ECO:0000313" key="2">
    <source>
        <dbReference type="EMBL" id="TWU09164.1"/>
    </source>
</evidence>
<keyword evidence="1" id="KW-0812">Transmembrane</keyword>
<sequence>MEVWPRLEVLAPNRQIGSIGLPTITVALCLFFLLS</sequence>
<proteinExistence type="predicted"/>
<accession>A0A5C6BFB1</accession>
<organism evidence="2 3">
    <name type="scientific">Symmachiella macrocystis</name>
    <dbReference type="NCBI Taxonomy" id="2527985"/>
    <lineage>
        <taxon>Bacteria</taxon>
        <taxon>Pseudomonadati</taxon>
        <taxon>Planctomycetota</taxon>
        <taxon>Planctomycetia</taxon>
        <taxon>Planctomycetales</taxon>
        <taxon>Planctomycetaceae</taxon>
        <taxon>Symmachiella</taxon>
    </lineage>
</organism>
<keyword evidence="3" id="KW-1185">Reference proteome</keyword>
<dbReference type="Proteomes" id="UP000320735">
    <property type="component" value="Unassembled WGS sequence"/>
</dbReference>
<feature type="transmembrane region" description="Helical" evidence="1">
    <location>
        <begin position="15"/>
        <end position="34"/>
    </location>
</feature>